<gene>
    <name evidence="1" type="ORF">BpHYR1_012546</name>
</gene>
<dbReference type="AlphaFoldDB" id="A0A3M7PK03"/>
<reference evidence="1 2" key="1">
    <citation type="journal article" date="2018" name="Sci. Rep.">
        <title>Genomic signatures of local adaptation to the degree of environmental predictability in rotifers.</title>
        <authorList>
            <person name="Franch-Gras L."/>
            <person name="Hahn C."/>
            <person name="Garcia-Roger E.M."/>
            <person name="Carmona M.J."/>
            <person name="Serra M."/>
            <person name="Gomez A."/>
        </authorList>
    </citation>
    <scope>NUCLEOTIDE SEQUENCE [LARGE SCALE GENOMIC DNA]</scope>
    <source>
        <strain evidence="1">HYR1</strain>
    </source>
</reference>
<protein>
    <submittedName>
        <fullName evidence="1">Uncharacterized protein</fullName>
    </submittedName>
</protein>
<keyword evidence="2" id="KW-1185">Reference proteome</keyword>
<sequence>MFVTFGPFKCFIWYDKNACSSYSTCKNKYRIFLIGFIIEESTLGDDKIYSFTTQTTSVTIVSVECKIIGYSCLNKEILNKNFFWFKITNCDMKISFSYHLLTNSQFTMHGATFKVASTEKNFALTLSLKSDVKSNGHEFTNNKKTKKNEYYLRAL</sequence>
<proteinExistence type="predicted"/>
<name>A0A3M7PK03_BRAPC</name>
<organism evidence="1 2">
    <name type="scientific">Brachionus plicatilis</name>
    <name type="common">Marine rotifer</name>
    <name type="synonym">Brachionus muelleri</name>
    <dbReference type="NCBI Taxonomy" id="10195"/>
    <lineage>
        <taxon>Eukaryota</taxon>
        <taxon>Metazoa</taxon>
        <taxon>Spiralia</taxon>
        <taxon>Gnathifera</taxon>
        <taxon>Rotifera</taxon>
        <taxon>Eurotatoria</taxon>
        <taxon>Monogononta</taxon>
        <taxon>Pseudotrocha</taxon>
        <taxon>Ploima</taxon>
        <taxon>Brachionidae</taxon>
        <taxon>Brachionus</taxon>
    </lineage>
</organism>
<dbReference type="Proteomes" id="UP000276133">
    <property type="component" value="Unassembled WGS sequence"/>
</dbReference>
<evidence type="ECO:0000313" key="1">
    <source>
        <dbReference type="EMBL" id="RMZ99030.1"/>
    </source>
</evidence>
<evidence type="ECO:0000313" key="2">
    <source>
        <dbReference type="Proteomes" id="UP000276133"/>
    </source>
</evidence>
<accession>A0A3M7PK03</accession>
<comment type="caution">
    <text evidence="1">The sequence shown here is derived from an EMBL/GenBank/DDBJ whole genome shotgun (WGS) entry which is preliminary data.</text>
</comment>
<dbReference type="EMBL" id="REGN01010439">
    <property type="protein sequence ID" value="RMZ99030.1"/>
    <property type="molecule type" value="Genomic_DNA"/>
</dbReference>